<reference evidence="7 8" key="1">
    <citation type="submission" date="2023-09" db="EMBL/GenBank/DDBJ databases">
        <authorList>
            <person name="Rey-Velasco X."/>
        </authorList>
    </citation>
    <scope>NUCLEOTIDE SEQUENCE [LARGE SCALE GENOMIC DNA]</scope>
    <source>
        <strain evidence="7 8">W345</strain>
    </source>
</reference>
<evidence type="ECO:0000256" key="5">
    <source>
        <dbReference type="HAMAP-Rule" id="MF_01326"/>
    </source>
</evidence>
<keyword evidence="2 5" id="KW-0689">Ribosomal protein</keyword>
<name>A0ABU2WK43_9GAMM</name>
<evidence type="ECO:0000256" key="1">
    <source>
        <dbReference type="ARBA" id="ARBA00010618"/>
    </source>
</evidence>
<dbReference type="InterPro" id="IPR003256">
    <property type="entry name" value="Ribosomal_uL24"/>
</dbReference>
<dbReference type="Pfam" id="PF00467">
    <property type="entry name" value="KOW"/>
    <property type="match status" value="1"/>
</dbReference>
<dbReference type="Proteomes" id="UP001254608">
    <property type="component" value="Unassembled WGS sequence"/>
</dbReference>
<sequence>MNKIRKGDEVVVITGRDKDRRGTVSQVLANGKLMVDGINVVKKHQKPNPNSGVPGGIVEKEMPLDVSNVMLWNAAADKGDRVGFRFEGEGSERRKVRVFKSSGDVVGR</sequence>
<comment type="caution">
    <text evidence="7">The sequence shown here is derived from an EMBL/GenBank/DDBJ whole genome shotgun (WGS) entry which is preliminary data.</text>
</comment>
<dbReference type="PANTHER" id="PTHR12903">
    <property type="entry name" value="MITOCHONDRIAL RIBOSOMAL PROTEIN L24"/>
    <property type="match status" value="1"/>
</dbReference>
<dbReference type="Gene3D" id="2.30.30.30">
    <property type="match status" value="1"/>
</dbReference>
<proteinExistence type="inferred from homology"/>
<dbReference type="InterPro" id="IPR014722">
    <property type="entry name" value="Rib_uL2_dom2"/>
</dbReference>
<dbReference type="CDD" id="cd06089">
    <property type="entry name" value="KOW_RPL26"/>
    <property type="match status" value="1"/>
</dbReference>
<dbReference type="Pfam" id="PF17136">
    <property type="entry name" value="ribosomal_L24"/>
    <property type="match status" value="1"/>
</dbReference>
<protein>
    <recommendedName>
        <fullName evidence="4 5">Large ribosomal subunit protein uL24</fullName>
    </recommendedName>
</protein>
<dbReference type="NCBIfam" id="TIGR01079">
    <property type="entry name" value="rplX_bact"/>
    <property type="match status" value="1"/>
</dbReference>
<keyword evidence="8" id="KW-1185">Reference proteome</keyword>
<dbReference type="InterPro" id="IPR057264">
    <property type="entry name" value="Ribosomal_uL24_C"/>
</dbReference>
<feature type="domain" description="KOW" evidence="6">
    <location>
        <begin position="3"/>
        <end position="30"/>
    </location>
</feature>
<dbReference type="RefSeq" id="WP_311365376.1">
    <property type="nucleotide sequence ID" value="NZ_JAVRIC010000016.1"/>
</dbReference>
<keyword evidence="5" id="KW-0694">RNA-binding</keyword>
<dbReference type="SUPFAM" id="SSF50104">
    <property type="entry name" value="Translation proteins SH3-like domain"/>
    <property type="match status" value="1"/>
</dbReference>
<dbReference type="SMART" id="SM00739">
    <property type="entry name" value="KOW"/>
    <property type="match status" value="1"/>
</dbReference>
<dbReference type="InterPro" id="IPR041988">
    <property type="entry name" value="Ribosomal_uL24_KOW"/>
</dbReference>
<evidence type="ECO:0000313" key="7">
    <source>
        <dbReference type="EMBL" id="MDT0497984.1"/>
    </source>
</evidence>
<comment type="function">
    <text evidence="5">One of two assembly initiator proteins, it binds directly to the 5'-end of the 23S rRNA, where it nucleates assembly of the 50S subunit.</text>
</comment>
<comment type="similarity">
    <text evidence="1 5">Belongs to the universal ribosomal protein uL24 family.</text>
</comment>
<evidence type="ECO:0000256" key="2">
    <source>
        <dbReference type="ARBA" id="ARBA00022980"/>
    </source>
</evidence>
<dbReference type="InterPro" id="IPR005824">
    <property type="entry name" value="KOW"/>
</dbReference>
<dbReference type="GO" id="GO:0005840">
    <property type="term" value="C:ribosome"/>
    <property type="evidence" value="ECO:0007669"/>
    <property type="project" value="UniProtKB-KW"/>
</dbReference>
<comment type="subunit">
    <text evidence="5">Part of the 50S ribosomal subunit.</text>
</comment>
<keyword evidence="3 5" id="KW-0687">Ribonucleoprotein</keyword>
<comment type="function">
    <text evidence="5">One of the proteins that surrounds the polypeptide exit tunnel on the outside of the subunit.</text>
</comment>
<evidence type="ECO:0000259" key="6">
    <source>
        <dbReference type="SMART" id="SM00739"/>
    </source>
</evidence>
<organism evidence="7 8">
    <name type="scientific">Banduia mediterranea</name>
    <dbReference type="NCBI Taxonomy" id="3075609"/>
    <lineage>
        <taxon>Bacteria</taxon>
        <taxon>Pseudomonadati</taxon>
        <taxon>Pseudomonadota</taxon>
        <taxon>Gammaproteobacteria</taxon>
        <taxon>Nevskiales</taxon>
        <taxon>Algiphilaceae</taxon>
        <taxon>Banduia</taxon>
    </lineage>
</organism>
<keyword evidence="5" id="KW-0699">rRNA-binding</keyword>
<evidence type="ECO:0000256" key="4">
    <source>
        <dbReference type="ARBA" id="ARBA00035206"/>
    </source>
</evidence>
<dbReference type="InterPro" id="IPR008991">
    <property type="entry name" value="Translation_prot_SH3-like_sf"/>
</dbReference>
<dbReference type="HAMAP" id="MF_01326_B">
    <property type="entry name" value="Ribosomal_uL24_B"/>
    <property type="match status" value="1"/>
</dbReference>
<evidence type="ECO:0000313" key="8">
    <source>
        <dbReference type="Proteomes" id="UP001254608"/>
    </source>
</evidence>
<evidence type="ECO:0000256" key="3">
    <source>
        <dbReference type="ARBA" id="ARBA00023274"/>
    </source>
</evidence>
<dbReference type="EMBL" id="JAVRIC010000016">
    <property type="protein sequence ID" value="MDT0497984.1"/>
    <property type="molecule type" value="Genomic_DNA"/>
</dbReference>
<accession>A0ABU2WK43</accession>
<gene>
    <name evidence="5 7" type="primary">rplX</name>
    <name evidence="7" type="ORF">RM530_11505</name>
</gene>